<proteinExistence type="predicted"/>
<dbReference type="OrthoDB" id="4760165at2"/>
<dbReference type="InterPro" id="IPR016516">
    <property type="entry name" value="UCP07580"/>
</dbReference>
<dbReference type="Proteomes" id="UP000199548">
    <property type="component" value="Unassembled WGS sequence"/>
</dbReference>
<protein>
    <recommendedName>
        <fullName evidence="4">Metal-dependent hydrolase</fullName>
    </recommendedName>
</protein>
<organism evidence="2 3">
    <name type="scientific">Paraburkholderia megapolitana</name>
    <dbReference type="NCBI Taxonomy" id="420953"/>
    <lineage>
        <taxon>Bacteria</taxon>
        <taxon>Pseudomonadati</taxon>
        <taxon>Pseudomonadota</taxon>
        <taxon>Betaproteobacteria</taxon>
        <taxon>Burkholderiales</taxon>
        <taxon>Burkholderiaceae</taxon>
        <taxon>Paraburkholderia</taxon>
    </lineage>
</organism>
<dbReference type="Pfam" id="PF10118">
    <property type="entry name" value="Metal_hydrol"/>
    <property type="match status" value="1"/>
</dbReference>
<accession>A0A1I3KZF3</accession>
<evidence type="ECO:0000313" key="2">
    <source>
        <dbReference type="EMBL" id="SFI77754.1"/>
    </source>
</evidence>
<keyword evidence="1" id="KW-1133">Transmembrane helix</keyword>
<reference evidence="2 3" key="1">
    <citation type="submission" date="2016-10" db="EMBL/GenBank/DDBJ databases">
        <authorList>
            <person name="de Groot N.N."/>
        </authorList>
    </citation>
    <scope>NUCLEOTIDE SEQUENCE [LARGE SCALE GENOMIC DNA]</scope>
    <source>
        <strain evidence="2 3">LMG 23650</strain>
    </source>
</reference>
<evidence type="ECO:0000313" key="3">
    <source>
        <dbReference type="Proteomes" id="UP000199548"/>
    </source>
</evidence>
<dbReference type="STRING" id="420953.SAMN05192543_104181"/>
<keyword evidence="3" id="KW-1185">Reference proteome</keyword>
<dbReference type="RefSeq" id="WP_091011835.1">
    <property type="nucleotide sequence ID" value="NZ_CP041743.1"/>
</dbReference>
<keyword evidence="1" id="KW-0812">Transmembrane</keyword>
<dbReference type="PANTHER" id="PTHR39456">
    <property type="entry name" value="METAL-DEPENDENT HYDROLASE"/>
    <property type="match status" value="1"/>
</dbReference>
<dbReference type="PIRSF" id="PIRSF007580">
    <property type="entry name" value="UCP07580"/>
    <property type="match status" value="1"/>
</dbReference>
<name>A0A1I3KZF3_9BURK</name>
<feature type="transmembrane region" description="Helical" evidence="1">
    <location>
        <begin position="194"/>
        <end position="215"/>
    </location>
</feature>
<evidence type="ECO:0008006" key="4">
    <source>
        <dbReference type="Google" id="ProtNLM"/>
    </source>
</evidence>
<dbReference type="PANTHER" id="PTHR39456:SF1">
    <property type="entry name" value="METAL-DEPENDENT HYDROLASE"/>
    <property type="match status" value="1"/>
</dbReference>
<dbReference type="AlphaFoldDB" id="A0A1I3KZF3"/>
<dbReference type="EMBL" id="FOQU01000004">
    <property type="protein sequence ID" value="SFI77754.1"/>
    <property type="molecule type" value="Genomic_DNA"/>
</dbReference>
<evidence type="ECO:0000256" key="1">
    <source>
        <dbReference type="SAM" id="Phobius"/>
    </source>
</evidence>
<gene>
    <name evidence="2" type="ORF">SAMN05192543_104181</name>
</gene>
<sequence>MPAQPNPTFVMPVRRDVHFNLPVERAKNWHGQGTQVSHFFNALSLLFPAGERFFMDSVRNYRDQIDDPVLKKQVLAFIGQEAMHSREHVEYNEMLQANRLPARKIDQQNWAVTGWMKRVMPHWMQLAHTVAVEHYTAMLAGLMLDDPTRLEGSEEGYRQMWLWHALEETEHKAVAFDVWNAVIKPGPIRYLKRVSVFLLATVTFWPVVFLIHTALIRSDRYADHRVRGMGRVIKFLYGPRHGVFPRIAGEWLSFFRPGFHPWDHDNRHHLSRVDGIVAANAGRQVSPSAAIASFDAG</sequence>
<keyword evidence="1" id="KW-0472">Membrane</keyword>